<keyword evidence="8" id="KW-1185">Reference proteome</keyword>
<feature type="coiled-coil region" evidence="6">
    <location>
        <begin position="265"/>
        <end position="295"/>
    </location>
</feature>
<dbReference type="PANTHER" id="PTHR46285">
    <property type="entry name" value="PROTEINASE INHIBITOR I4, SERPIN (DUF716)-RELATED"/>
    <property type="match status" value="1"/>
</dbReference>
<dbReference type="GO" id="GO:0016020">
    <property type="term" value="C:membrane"/>
    <property type="evidence" value="ECO:0007669"/>
    <property type="project" value="UniProtKB-SubCell"/>
</dbReference>
<keyword evidence="6" id="KW-0175">Coiled coil</keyword>
<dbReference type="GeneID" id="107786532"/>
<feature type="transmembrane region" description="Helical" evidence="7">
    <location>
        <begin position="240"/>
        <end position="262"/>
    </location>
</feature>
<reference evidence="8" key="1">
    <citation type="journal article" date="2014" name="Nat. Commun.">
        <title>The tobacco genome sequence and its comparison with those of tomato and potato.</title>
        <authorList>
            <person name="Sierro N."/>
            <person name="Battey J.N."/>
            <person name="Ouadi S."/>
            <person name="Bakaher N."/>
            <person name="Bovet L."/>
            <person name="Willig A."/>
            <person name="Goepfert S."/>
            <person name="Peitsch M.C."/>
            <person name="Ivanov N.V."/>
        </authorList>
    </citation>
    <scope>NUCLEOTIDE SEQUENCE [LARGE SCALE GENOMIC DNA]</scope>
</reference>
<dbReference type="Pfam" id="PF04819">
    <property type="entry name" value="DUF716"/>
    <property type="match status" value="1"/>
</dbReference>
<protein>
    <submittedName>
        <fullName evidence="9">Uncharacterized protein LOC107786532</fullName>
    </submittedName>
</protein>
<dbReference type="OrthoDB" id="551896at2759"/>
<evidence type="ECO:0000256" key="2">
    <source>
        <dbReference type="ARBA" id="ARBA00006948"/>
    </source>
</evidence>
<organism evidence="8 9">
    <name type="scientific">Nicotiana tabacum</name>
    <name type="common">Common tobacco</name>
    <dbReference type="NCBI Taxonomy" id="4097"/>
    <lineage>
        <taxon>Eukaryota</taxon>
        <taxon>Viridiplantae</taxon>
        <taxon>Streptophyta</taxon>
        <taxon>Embryophyta</taxon>
        <taxon>Tracheophyta</taxon>
        <taxon>Spermatophyta</taxon>
        <taxon>Magnoliopsida</taxon>
        <taxon>eudicotyledons</taxon>
        <taxon>Gunneridae</taxon>
        <taxon>Pentapetalae</taxon>
        <taxon>asterids</taxon>
        <taxon>lamiids</taxon>
        <taxon>Solanales</taxon>
        <taxon>Solanaceae</taxon>
        <taxon>Nicotianoideae</taxon>
        <taxon>Nicotianeae</taxon>
        <taxon>Nicotiana</taxon>
    </lineage>
</organism>
<evidence type="ECO:0000256" key="6">
    <source>
        <dbReference type="SAM" id="Coils"/>
    </source>
</evidence>
<sequence>MAKLVGHVATGLGFFLIGIWHLFNHIKLHALHPNGYTSFLWFPTPKIRHLELFLIMIFTLIFLLREIFSGHHLLNSDGSIPSNHLHYLEHSSISLSLFIYSFFSLIIDKIITPSLSSQNGITNFLASIAFGQELLLFHLHSTDHNGVEGQYHWLLQIVIFVSLATTLLAIPFPNNFLNNFVRSYSIMFQGIWLMVIGVMLWTPKFIPKGCYIKLEEGYQVVRCHDHKSLERAKALVNIEFSWYLIGSTAFVVSFYLFIIKIFTKKVEYQLLKNNYEDQEENLEDVETQMRSNVRNDGELKKFVEMGKIICKK</sequence>
<comment type="similarity">
    <text evidence="2">Belongs to the TMEM45 family.</text>
</comment>
<accession>A0A1S3ZGU0</accession>
<evidence type="ECO:0000313" key="8">
    <source>
        <dbReference type="Proteomes" id="UP000790787"/>
    </source>
</evidence>
<dbReference type="RefSeq" id="XP_016463506.1">
    <property type="nucleotide sequence ID" value="XM_016608020.2"/>
</dbReference>
<evidence type="ECO:0000256" key="1">
    <source>
        <dbReference type="ARBA" id="ARBA00004141"/>
    </source>
</evidence>
<feature type="transmembrane region" description="Helical" evidence="7">
    <location>
        <begin position="151"/>
        <end position="172"/>
    </location>
</feature>
<evidence type="ECO:0000313" key="9">
    <source>
        <dbReference type="RefSeq" id="XP_016463506.1"/>
    </source>
</evidence>
<proteinExistence type="inferred from homology"/>
<dbReference type="STRING" id="4097.A0A1S3ZGU0"/>
<keyword evidence="4 7" id="KW-1133">Transmembrane helix</keyword>
<feature type="transmembrane region" description="Helical" evidence="7">
    <location>
        <begin position="50"/>
        <end position="68"/>
    </location>
</feature>
<feature type="transmembrane region" description="Helical" evidence="7">
    <location>
        <begin position="120"/>
        <end position="139"/>
    </location>
</feature>
<dbReference type="RefSeq" id="XP_016463506.1">
    <property type="nucleotide sequence ID" value="XM_016608020.1"/>
</dbReference>
<feature type="transmembrane region" description="Helical" evidence="7">
    <location>
        <begin position="184"/>
        <end position="202"/>
    </location>
</feature>
<evidence type="ECO:0000256" key="4">
    <source>
        <dbReference type="ARBA" id="ARBA00022989"/>
    </source>
</evidence>
<evidence type="ECO:0000256" key="7">
    <source>
        <dbReference type="SAM" id="Phobius"/>
    </source>
</evidence>
<dbReference type="PaxDb" id="4097-A0A1S3ZGU0"/>
<feature type="transmembrane region" description="Helical" evidence="7">
    <location>
        <begin position="88"/>
        <end position="108"/>
    </location>
</feature>
<keyword evidence="3 7" id="KW-0812">Transmembrane</keyword>
<comment type="subcellular location">
    <subcellularLocation>
        <location evidence="1">Membrane</location>
        <topology evidence="1">Multi-pass membrane protein</topology>
    </subcellularLocation>
</comment>
<dbReference type="InterPro" id="IPR006904">
    <property type="entry name" value="DUF716"/>
</dbReference>
<evidence type="ECO:0000256" key="5">
    <source>
        <dbReference type="ARBA" id="ARBA00023136"/>
    </source>
</evidence>
<reference evidence="9" key="2">
    <citation type="submission" date="2025-08" db="UniProtKB">
        <authorList>
            <consortium name="RefSeq"/>
        </authorList>
    </citation>
    <scope>IDENTIFICATION</scope>
    <source>
        <tissue evidence="9">Leaf</tissue>
    </source>
</reference>
<dbReference type="KEGG" id="nta:107786532"/>
<dbReference type="AlphaFoldDB" id="A0A1S3ZGU0"/>
<dbReference type="OMA" id="ITIFAMW"/>
<name>A0A1S3ZGU0_TOBAC</name>
<evidence type="ECO:0000256" key="3">
    <source>
        <dbReference type="ARBA" id="ARBA00022692"/>
    </source>
</evidence>
<feature type="transmembrane region" description="Helical" evidence="7">
    <location>
        <begin position="6"/>
        <end position="23"/>
    </location>
</feature>
<dbReference type="Proteomes" id="UP000790787">
    <property type="component" value="Chromosome 9"/>
</dbReference>
<dbReference type="PANTHER" id="PTHR46285:SF11">
    <property type="entry name" value="TRANSMEMBRANE PROTEIN 45A-LIKE"/>
    <property type="match status" value="1"/>
</dbReference>
<gene>
    <name evidence="9" type="primary">LOC107786532</name>
</gene>
<keyword evidence="5 7" id="KW-0472">Membrane</keyword>